<evidence type="ECO:0000313" key="1">
    <source>
        <dbReference type="EMBL" id="KDN56605.1"/>
    </source>
</evidence>
<reference evidence="1 2" key="1">
    <citation type="submission" date="2014-05" db="EMBL/GenBank/DDBJ databases">
        <title>Genome Sequence of Flavobacterium sp. EM1321.</title>
        <authorList>
            <person name="Shin S.-K."/>
            <person name="Yi H."/>
        </authorList>
    </citation>
    <scope>NUCLEOTIDE SEQUENCE [LARGE SCALE GENOMIC DNA]</scope>
    <source>
        <strain evidence="1 2">EM1321</strain>
    </source>
</reference>
<name>A0A066X104_9FLAO</name>
<comment type="caution">
    <text evidence="1">The sequence shown here is derived from an EMBL/GenBank/DDBJ whole genome shotgun (WGS) entry which is preliminary data.</text>
</comment>
<dbReference type="Proteomes" id="UP000027064">
    <property type="component" value="Unassembled WGS sequence"/>
</dbReference>
<proteinExistence type="predicted"/>
<keyword evidence="2" id="KW-1185">Reference proteome</keyword>
<evidence type="ECO:0000313" key="2">
    <source>
        <dbReference type="Proteomes" id="UP000027064"/>
    </source>
</evidence>
<sequence length="59" mass="6813">MGSFTVKKTKKKSLLNSAKPLRIFAKLWETLGNFAVKKLYSRERYLLEHKLIGAFVAKN</sequence>
<protein>
    <submittedName>
        <fullName evidence="1">Uncharacterized protein</fullName>
    </submittedName>
</protein>
<accession>A0A066X104</accession>
<organism evidence="1 2">
    <name type="scientific">Flavobacterium seoulense</name>
    <dbReference type="NCBI Taxonomy" id="1492738"/>
    <lineage>
        <taxon>Bacteria</taxon>
        <taxon>Pseudomonadati</taxon>
        <taxon>Bacteroidota</taxon>
        <taxon>Flavobacteriia</taxon>
        <taxon>Flavobacteriales</taxon>
        <taxon>Flavobacteriaceae</taxon>
        <taxon>Flavobacterium</taxon>
    </lineage>
</organism>
<dbReference type="AlphaFoldDB" id="A0A066X104"/>
<dbReference type="EMBL" id="JNCA01000001">
    <property type="protein sequence ID" value="KDN56605.1"/>
    <property type="molecule type" value="Genomic_DNA"/>
</dbReference>
<gene>
    <name evidence="1" type="ORF">FEM21_01080</name>
</gene>
<dbReference type="PATRIC" id="fig|1492738.3.peg.104"/>